<comment type="caution">
    <text evidence="2">The sequence shown here is derived from an EMBL/GenBank/DDBJ whole genome shotgun (WGS) entry which is preliminary data.</text>
</comment>
<gene>
    <name evidence="2" type="ORF">PG997_015166</name>
</gene>
<proteinExistence type="predicted"/>
<keyword evidence="3" id="KW-1185">Reference proteome</keyword>
<sequence>MRGTRASSTEVATGTNVGSSTSTNFATGTTDSNDINGSNGSNDSSGNTGGNWGNWGITGSSSTLIAIYTTRSTHAVTTATNSSISSSSSTHRPSFDGKAGEPNPKGSCKRCLKDPAKRNNCRTPKSTLKGRKCNHCTRKKLSCEQPQPDQEPGSGGQQPEREEVDTPAAPLSQQPDFDPDETELEEVEDDP</sequence>
<feature type="region of interest" description="Disordered" evidence="1">
    <location>
        <begin position="78"/>
        <end position="191"/>
    </location>
</feature>
<feature type="compositionally biased region" description="Low complexity" evidence="1">
    <location>
        <begin position="32"/>
        <end position="46"/>
    </location>
</feature>
<dbReference type="GeneID" id="92052540"/>
<feature type="compositionally biased region" description="Low complexity" evidence="1">
    <location>
        <begin position="78"/>
        <end position="89"/>
    </location>
</feature>
<protein>
    <recommendedName>
        <fullName evidence="4">Zn(2)-C6 fungal-type domain-containing protein</fullName>
    </recommendedName>
</protein>
<feature type="region of interest" description="Disordered" evidence="1">
    <location>
        <begin position="1"/>
        <end position="48"/>
    </location>
</feature>
<evidence type="ECO:0000313" key="2">
    <source>
        <dbReference type="EMBL" id="KAK8063069.1"/>
    </source>
</evidence>
<evidence type="ECO:0008006" key="4">
    <source>
        <dbReference type="Google" id="ProtNLM"/>
    </source>
</evidence>
<evidence type="ECO:0000313" key="3">
    <source>
        <dbReference type="Proteomes" id="UP001433268"/>
    </source>
</evidence>
<name>A0ABR1UVV0_9PEZI</name>
<accession>A0ABR1UVV0</accession>
<feature type="compositionally biased region" description="Polar residues" evidence="1">
    <location>
        <begin position="1"/>
        <end position="12"/>
    </location>
</feature>
<dbReference type="EMBL" id="JAQQWN010000010">
    <property type="protein sequence ID" value="KAK8063069.1"/>
    <property type="molecule type" value="Genomic_DNA"/>
</dbReference>
<dbReference type="RefSeq" id="XP_066661668.1">
    <property type="nucleotide sequence ID" value="XM_066819480.1"/>
</dbReference>
<evidence type="ECO:0000256" key="1">
    <source>
        <dbReference type="SAM" id="MobiDB-lite"/>
    </source>
</evidence>
<feature type="compositionally biased region" description="Acidic residues" evidence="1">
    <location>
        <begin position="177"/>
        <end position="191"/>
    </location>
</feature>
<dbReference type="Proteomes" id="UP001433268">
    <property type="component" value="Unassembled WGS sequence"/>
</dbReference>
<organism evidence="2 3">
    <name type="scientific">Apiospora hydei</name>
    <dbReference type="NCBI Taxonomy" id="1337664"/>
    <lineage>
        <taxon>Eukaryota</taxon>
        <taxon>Fungi</taxon>
        <taxon>Dikarya</taxon>
        <taxon>Ascomycota</taxon>
        <taxon>Pezizomycotina</taxon>
        <taxon>Sordariomycetes</taxon>
        <taxon>Xylariomycetidae</taxon>
        <taxon>Amphisphaeriales</taxon>
        <taxon>Apiosporaceae</taxon>
        <taxon>Apiospora</taxon>
    </lineage>
</organism>
<feature type="compositionally biased region" description="Basic residues" evidence="1">
    <location>
        <begin position="128"/>
        <end position="140"/>
    </location>
</feature>
<feature type="compositionally biased region" description="Low complexity" evidence="1">
    <location>
        <begin position="13"/>
        <end position="24"/>
    </location>
</feature>
<reference evidence="2 3" key="1">
    <citation type="submission" date="2023-01" db="EMBL/GenBank/DDBJ databases">
        <title>Analysis of 21 Apiospora genomes using comparative genomics revels a genus with tremendous synthesis potential of carbohydrate active enzymes and secondary metabolites.</title>
        <authorList>
            <person name="Sorensen T."/>
        </authorList>
    </citation>
    <scope>NUCLEOTIDE SEQUENCE [LARGE SCALE GENOMIC DNA]</scope>
    <source>
        <strain evidence="2 3">CBS 114990</strain>
    </source>
</reference>